<dbReference type="RefSeq" id="WP_012534498.1">
    <property type="nucleotide sequence ID" value="NC_011185.1"/>
</dbReference>
<evidence type="ECO:0000256" key="1">
    <source>
        <dbReference type="SAM" id="Phobius"/>
    </source>
</evidence>
<accession>B5EVU7</accession>
<organism evidence="2 3">
    <name type="scientific">Aliivibrio fischeri (strain MJ11)</name>
    <name type="common">Vibrio fischeri</name>
    <dbReference type="NCBI Taxonomy" id="388396"/>
    <lineage>
        <taxon>Bacteria</taxon>
        <taxon>Pseudomonadati</taxon>
        <taxon>Pseudomonadota</taxon>
        <taxon>Gammaproteobacteria</taxon>
        <taxon>Vibrionales</taxon>
        <taxon>Vibrionaceae</taxon>
        <taxon>Aliivibrio</taxon>
    </lineage>
</organism>
<reference evidence="3" key="1">
    <citation type="submission" date="2008-08" db="EMBL/GenBank/DDBJ databases">
        <title>Complete sequence of Vibrio fischeri strain MJ11.</title>
        <authorList>
            <person name="Mandel M.J."/>
            <person name="Stabb E.V."/>
            <person name="Ruby E.G."/>
            <person name="Ferriera S."/>
            <person name="Johnson J."/>
            <person name="Kravitz S."/>
            <person name="Beeson K."/>
            <person name="Sutton G."/>
            <person name="Rogers Y.-H."/>
            <person name="Friedman R."/>
            <person name="Frazier M."/>
            <person name="Venter J.C."/>
        </authorList>
    </citation>
    <scope>NUCLEOTIDE SEQUENCE [LARGE SCALE GENOMIC DNA]</scope>
    <source>
        <strain evidence="3">MJ11</strain>
        <plasmid evidence="3">pMJ100</plasmid>
    </source>
</reference>
<dbReference type="Proteomes" id="UP000001857">
    <property type="component" value="Plasmid pMJ100"/>
</dbReference>
<feature type="transmembrane region" description="Helical" evidence="1">
    <location>
        <begin position="209"/>
        <end position="228"/>
    </location>
</feature>
<name>B5EVU7_ALIFM</name>
<feature type="transmembrane region" description="Helical" evidence="1">
    <location>
        <begin position="173"/>
        <end position="197"/>
    </location>
</feature>
<sequence>MKTLIKTTSIVALFSLLFSFVYYDEINSLFTFTYTKEITMEHSETLSIGVLDLIRSYISNGVFYSSYVAMSQMNTWALIFVGLIFTITFWTSRKNKETLTNTTKLWFIVLFTYAFTQIITHNFNLNYLANEWGFTITNGASVPTSPYSLTTTGQMIEYHYWLSIKNFFANFKWGVVDIVICTVVVLWASIKAFSLAYDATKEQSKVSDLLLVPFAALLSLFAVLFLPYRLSESNKEEQMIKEKQLEALFLRIGFSEKRANHLVQKINQPTSMMAVFKDNQATFIHTIMKIVKSK</sequence>
<protein>
    <submittedName>
        <fullName evidence="2">Uncharacterized protein</fullName>
    </submittedName>
</protein>
<feature type="transmembrane region" description="Helical" evidence="1">
    <location>
        <begin position="7"/>
        <end position="23"/>
    </location>
</feature>
<feature type="transmembrane region" description="Helical" evidence="1">
    <location>
        <begin position="73"/>
        <end position="92"/>
    </location>
</feature>
<keyword evidence="1" id="KW-1133">Transmembrane helix</keyword>
<gene>
    <name evidence="2" type="ordered locus">VFMJ11_B0004</name>
</gene>
<dbReference type="KEGG" id="vfm:VFMJ11_B0004"/>
<keyword evidence="1" id="KW-0472">Membrane</keyword>
<evidence type="ECO:0000313" key="3">
    <source>
        <dbReference type="Proteomes" id="UP000001857"/>
    </source>
</evidence>
<geneLocation type="plasmid" evidence="2 3">
    <name>pMJ100</name>
</geneLocation>
<evidence type="ECO:0000313" key="2">
    <source>
        <dbReference type="EMBL" id="ACH64715.1"/>
    </source>
</evidence>
<dbReference type="HOGENOM" id="CLU_946449_0_0_6"/>
<dbReference type="EMBL" id="CP001134">
    <property type="protein sequence ID" value="ACH64715.1"/>
    <property type="molecule type" value="Genomic_DNA"/>
</dbReference>
<feature type="transmembrane region" description="Helical" evidence="1">
    <location>
        <begin position="104"/>
        <end position="123"/>
    </location>
</feature>
<keyword evidence="2" id="KW-0614">Plasmid</keyword>
<keyword evidence="1" id="KW-0812">Transmembrane</keyword>
<dbReference type="AlphaFoldDB" id="B5EVU7"/>
<proteinExistence type="predicted"/>
<reference evidence="2 3" key="2">
    <citation type="journal article" date="2009" name="Nature">
        <title>A single regulatory gene is sufficient to alter bacterial host range.</title>
        <authorList>
            <person name="Mandel M.J."/>
            <person name="Wollenberg M.S."/>
            <person name="Stabb E.V."/>
            <person name="Visick K.L."/>
            <person name="Ruby E.G."/>
        </authorList>
    </citation>
    <scope>NUCLEOTIDE SEQUENCE [LARGE SCALE GENOMIC DNA]</scope>
    <source>
        <strain evidence="2 3">MJ11</strain>
    </source>
</reference>